<protein>
    <submittedName>
        <fullName evidence="1">Uncharacterized protein</fullName>
    </submittedName>
</protein>
<sequence>MQNTLQIDHSFSRYIASIFLLERLKAFLGDILWCRAVCLLRVQSKDCESCADVPTQKQCGMITLMCGKTVKCVFANDCQMLQRKCLFGETWKKMDTVECKQTSPKCVQFGLLIM</sequence>
<organism evidence="1 2">
    <name type="scientific">Glossina palpalis gambiensis</name>
    <dbReference type="NCBI Taxonomy" id="67801"/>
    <lineage>
        <taxon>Eukaryota</taxon>
        <taxon>Metazoa</taxon>
        <taxon>Ecdysozoa</taxon>
        <taxon>Arthropoda</taxon>
        <taxon>Hexapoda</taxon>
        <taxon>Insecta</taxon>
        <taxon>Pterygota</taxon>
        <taxon>Neoptera</taxon>
        <taxon>Endopterygota</taxon>
        <taxon>Diptera</taxon>
        <taxon>Brachycera</taxon>
        <taxon>Muscomorpha</taxon>
        <taxon>Hippoboscoidea</taxon>
        <taxon>Glossinidae</taxon>
        <taxon>Glossina</taxon>
    </lineage>
</organism>
<accession>A0A1B0BM85</accession>
<reference evidence="1" key="2">
    <citation type="submission" date="2020-05" db="UniProtKB">
        <authorList>
            <consortium name="EnsemblMetazoa"/>
        </authorList>
    </citation>
    <scope>IDENTIFICATION</scope>
    <source>
        <strain evidence="1">IAEA</strain>
    </source>
</reference>
<name>A0A1B0BM85_9MUSC</name>
<evidence type="ECO:0000313" key="2">
    <source>
        <dbReference type="Proteomes" id="UP000092460"/>
    </source>
</evidence>
<evidence type="ECO:0000313" key="1">
    <source>
        <dbReference type="EnsemblMetazoa" id="GPPI034539-PA"/>
    </source>
</evidence>
<proteinExistence type="predicted"/>
<dbReference type="Proteomes" id="UP000092460">
    <property type="component" value="Unassembled WGS sequence"/>
</dbReference>
<dbReference type="EMBL" id="JXJN01016725">
    <property type="status" value="NOT_ANNOTATED_CDS"/>
    <property type="molecule type" value="Genomic_DNA"/>
</dbReference>
<keyword evidence="2" id="KW-1185">Reference proteome</keyword>
<reference evidence="2" key="1">
    <citation type="submission" date="2015-01" db="EMBL/GenBank/DDBJ databases">
        <authorList>
            <person name="Aksoy S."/>
            <person name="Warren W."/>
            <person name="Wilson R.K."/>
        </authorList>
    </citation>
    <scope>NUCLEOTIDE SEQUENCE [LARGE SCALE GENOMIC DNA]</scope>
    <source>
        <strain evidence="2">IAEA</strain>
    </source>
</reference>
<dbReference type="AlphaFoldDB" id="A0A1B0BM85"/>
<dbReference type="VEuPathDB" id="VectorBase:GPPI034539"/>
<dbReference type="EnsemblMetazoa" id="GPPI034539-RA">
    <property type="protein sequence ID" value="GPPI034539-PA"/>
    <property type="gene ID" value="GPPI034539"/>
</dbReference>